<accession>A0AAD5RTW8</accession>
<dbReference type="Gene3D" id="3.40.50.1100">
    <property type="match status" value="2"/>
</dbReference>
<dbReference type="InterPro" id="IPR001926">
    <property type="entry name" value="TrpB-like_PALP"/>
</dbReference>
<dbReference type="InterPro" id="IPR000634">
    <property type="entry name" value="Ser/Thr_deHydtase_PyrdxlP-BS"/>
</dbReference>
<comment type="catalytic activity">
    <reaction evidence="10">
        <text>L-serine = pyruvate + NH4(+)</text>
        <dbReference type="Rhea" id="RHEA:19169"/>
        <dbReference type="ChEBI" id="CHEBI:15361"/>
        <dbReference type="ChEBI" id="CHEBI:28938"/>
        <dbReference type="ChEBI" id="CHEBI:33384"/>
        <dbReference type="EC" id="4.3.1.17"/>
    </reaction>
</comment>
<evidence type="ECO:0000256" key="6">
    <source>
        <dbReference type="ARBA" id="ARBA00022432"/>
    </source>
</evidence>
<keyword evidence="7" id="KW-0963">Cytoplasm</keyword>
<feature type="domain" description="Tryptophan synthase beta chain-like PALP" evidence="11">
    <location>
        <begin position="14"/>
        <end position="308"/>
    </location>
</feature>
<evidence type="ECO:0000256" key="7">
    <source>
        <dbReference type="ARBA" id="ARBA00022490"/>
    </source>
</evidence>
<dbReference type="SUPFAM" id="SSF53686">
    <property type="entry name" value="Tryptophan synthase beta subunit-like PLP-dependent enzymes"/>
    <property type="match status" value="1"/>
</dbReference>
<comment type="similarity">
    <text evidence="4">Belongs to the serine/threonine dehydratase family.</text>
</comment>
<dbReference type="GO" id="GO:0003941">
    <property type="term" value="F:L-serine ammonia-lyase activity"/>
    <property type="evidence" value="ECO:0007669"/>
    <property type="project" value="UniProtKB-EC"/>
</dbReference>
<dbReference type="GO" id="GO:0006565">
    <property type="term" value="P:L-serine catabolic process"/>
    <property type="evidence" value="ECO:0007669"/>
    <property type="project" value="TreeGrafter"/>
</dbReference>
<evidence type="ECO:0000256" key="3">
    <source>
        <dbReference type="ARBA" id="ARBA00004742"/>
    </source>
</evidence>
<dbReference type="PROSITE" id="PS00165">
    <property type="entry name" value="DEHYDRATASE_SER_THR"/>
    <property type="match status" value="1"/>
</dbReference>
<dbReference type="Pfam" id="PF00291">
    <property type="entry name" value="PALP"/>
    <property type="match status" value="1"/>
</dbReference>
<reference evidence="12" key="1">
    <citation type="submission" date="2022-07" db="EMBL/GenBank/DDBJ databases">
        <title>Draft genome sequence of Zalerion maritima ATCC 34329, a (micro)plastics degrading marine fungus.</title>
        <authorList>
            <person name="Paco A."/>
            <person name="Goncalves M.F.M."/>
            <person name="Rocha-Santos T.A.P."/>
            <person name="Alves A."/>
        </authorList>
    </citation>
    <scope>NUCLEOTIDE SEQUENCE</scope>
    <source>
        <strain evidence="12">ATCC 34329</strain>
    </source>
</reference>
<dbReference type="EC" id="4.3.1.17" evidence="5"/>
<evidence type="ECO:0000256" key="10">
    <source>
        <dbReference type="ARBA" id="ARBA00049406"/>
    </source>
</evidence>
<evidence type="ECO:0000256" key="4">
    <source>
        <dbReference type="ARBA" id="ARBA00010869"/>
    </source>
</evidence>
<dbReference type="AlphaFoldDB" id="A0AAD5RTW8"/>
<dbReference type="GO" id="GO:0030170">
    <property type="term" value="F:pyridoxal phosphate binding"/>
    <property type="evidence" value="ECO:0007669"/>
    <property type="project" value="InterPro"/>
</dbReference>
<dbReference type="GO" id="GO:0009097">
    <property type="term" value="P:isoleucine biosynthetic process"/>
    <property type="evidence" value="ECO:0007669"/>
    <property type="project" value="TreeGrafter"/>
</dbReference>
<comment type="cofactor">
    <cofactor evidence="1">
        <name>pyridoxal 5'-phosphate</name>
        <dbReference type="ChEBI" id="CHEBI:597326"/>
    </cofactor>
</comment>
<evidence type="ECO:0000313" key="13">
    <source>
        <dbReference type="Proteomes" id="UP001201980"/>
    </source>
</evidence>
<sequence>MGSITADPPKPWIETPLIPSLELSKKAGCNIYLKLDLLQPSGSFKSRGVGNLMSLALARHPRPGTVHYFSSSGGNAGLACATTAATLGRPATICVPTTTTPFMVGKIRGLGAQVIQAGENWAAADKYLRGNLLDEDRGGVYVPPFDHPDIWAGARSVVEEIHRQMDGASGRCATPVDAIVCSVGGGGLLCGIMEGITRLKWPGGQRPRVLAMETIGAEGLHLSMKAGKVVTLAEITSLATSLGCTRIADAAFEWAMQGGVVSGTVTDREAVEASVWFADDARLCVEAACGAAISPVYTGELRRLLGEGMSDEEWGGKNVVLEVCGGSNTGFAQLQEYVRKVGL</sequence>
<gene>
    <name evidence="12" type="ORF">MKZ38_008963</name>
</gene>
<keyword evidence="9" id="KW-0456">Lyase</keyword>
<comment type="subcellular location">
    <subcellularLocation>
        <location evidence="2">Cytoplasm</location>
    </subcellularLocation>
</comment>
<dbReference type="GO" id="GO:0004794">
    <property type="term" value="F:threonine deaminase activity"/>
    <property type="evidence" value="ECO:0007669"/>
    <property type="project" value="TreeGrafter"/>
</dbReference>
<dbReference type="GO" id="GO:0006094">
    <property type="term" value="P:gluconeogenesis"/>
    <property type="evidence" value="ECO:0007669"/>
    <property type="project" value="UniProtKB-KW"/>
</dbReference>
<dbReference type="InterPro" id="IPR036052">
    <property type="entry name" value="TrpB-like_PALP_sf"/>
</dbReference>
<dbReference type="GO" id="GO:0005737">
    <property type="term" value="C:cytoplasm"/>
    <property type="evidence" value="ECO:0007669"/>
    <property type="project" value="UniProtKB-SubCell"/>
</dbReference>
<evidence type="ECO:0000256" key="8">
    <source>
        <dbReference type="ARBA" id="ARBA00022898"/>
    </source>
</evidence>
<evidence type="ECO:0000313" key="12">
    <source>
        <dbReference type="EMBL" id="KAJ2904031.1"/>
    </source>
</evidence>
<protein>
    <recommendedName>
        <fullName evidence="5">L-serine ammonia-lyase</fullName>
        <ecNumber evidence="5">4.3.1.17</ecNumber>
    </recommendedName>
</protein>
<evidence type="ECO:0000256" key="9">
    <source>
        <dbReference type="ARBA" id="ARBA00023239"/>
    </source>
</evidence>
<keyword evidence="13" id="KW-1185">Reference proteome</keyword>
<proteinExistence type="inferred from homology"/>
<keyword evidence="6" id="KW-0312">Gluconeogenesis</keyword>
<dbReference type="GO" id="GO:0006567">
    <property type="term" value="P:L-threonine catabolic process"/>
    <property type="evidence" value="ECO:0007669"/>
    <property type="project" value="TreeGrafter"/>
</dbReference>
<organism evidence="12 13">
    <name type="scientific">Zalerion maritima</name>
    <dbReference type="NCBI Taxonomy" id="339359"/>
    <lineage>
        <taxon>Eukaryota</taxon>
        <taxon>Fungi</taxon>
        <taxon>Dikarya</taxon>
        <taxon>Ascomycota</taxon>
        <taxon>Pezizomycotina</taxon>
        <taxon>Sordariomycetes</taxon>
        <taxon>Lulworthiomycetidae</taxon>
        <taxon>Lulworthiales</taxon>
        <taxon>Lulworthiaceae</taxon>
        <taxon>Zalerion</taxon>
    </lineage>
</organism>
<evidence type="ECO:0000256" key="2">
    <source>
        <dbReference type="ARBA" id="ARBA00004496"/>
    </source>
</evidence>
<evidence type="ECO:0000259" key="11">
    <source>
        <dbReference type="Pfam" id="PF00291"/>
    </source>
</evidence>
<evidence type="ECO:0000256" key="5">
    <source>
        <dbReference type="ARBA" id="ARBA00012093"/>
    </source>
</evidence>
<comment type="pathway">
    <text evidence="3">Carbohydrate biosynthesis; gluconeogenesis.</text>
</comment>
<dbReference type="EMBL" id="JAKWBI020000064">
    <property type="protein sequence ID" value="KAJ2904031.1"/>
    <property type="molecule type" value="Genomic_DNA"/>
</dbReference>
<name>A0AAD5RTW8_9PEZI</name>
<dbReference type="Proteomes" id="UP001201980">
    <property type="component" value="Unassembled WGS sequence"/>
</dbReference>
<keyword evidence="8" id="KW-0663">Pyridoxal phosphate</keyword>
<dbReference type="PANTHER" id="PTHR48078">
    <property type="entry name" value="THREONINE DEHYDRATASE, MITOCHONDRIAL-RELATED"/>
    <property type="match status" value="1"/>
</dbReference>
<dbReference type="PANTHER" id="PTHR48078:SF2">
    <property type="entry name" value="CATABOLIC L-SERINE_THREONINE DEHYDRATASE"/>
    <property type="match status" value="1"/>
</dbReference>
<comment type="caution">
    <text evidence="12">The sequence shown here is derived from an EMBL/GenBank/DDBJ whole genome shotgun (WGS) entry which is preliminary data.</text>
</comment>
<dbReference type="FunFam" id="3.40.50.1100:FF:000040">
    <property type="entry name" value="L-serine dehydratase, putative"/>
    <property type="match status" value="1"/>
</dbReference>
<dbReference type="InterPro" id="IPR050147">
    <property type="entry name" value="Ser/Thr_Dehydratase"/>
</dbReference>
<evidence type="ECO:0000256" key="1">
    <source>
        <dbReference type="ARBA" id="ARBA00001933"/>
    </source>
</evidence>